<dbReference type="OrthoDB" id="9119946at2759"/>
<proteinExistence type="predicted"/>
<dbReference type="PANTHER" id="PTHR15725:SF14">
    <property type="entry name" value="ZINC FINGER CCCH DOMAIN-CONTAINING PROTEIN 11A"/>
    <property type="match status" value="1"/>
</dbReference>
<protein>
    <recommendedName>
        <fullName evidence="2">C3H1-type domain-containing protein</fullName>
    </recommendedName>
</protein>
<evidence type="ECO:0000259" key="2">
    <source>
        <dbReference type="PROSITE" id="PS50103"/>
    </source>
</evidence>
<name>A0A2P4S4U5_BAMTH</name>
<dbReference type="GO" id="GO:0016973">
    <property type="term" value="P:poly(A)+ mRNA export from nucleus"/>
    <property type="evidence" value="ECO:0007669"/>
    <property type="project" value="TreeGrafter"/>
</dbReference>
<evidence type="ECO:0000313" key="5">
    <source>
        <dbReference type="EMBL" id="POI19389.1"/>
    </source>
</evidence>
<dbReference type="SMART" id="SM00356">
    <property type="entry name" value="ZnF_C3H1"/>
    <property type="match status" value="2"/>
</dbReference>
<feature type="domain" description="C3H1-type" evidence="2">
    <location>
        <begin position="31"/>
        <end position="57"/>
    </location>
</feature>
<organism evidence="3 6">
    <name type="scientific">Bambusicola thoracicus</name>
    <name type="common">Chinese bamboo-partridge</name>
    <name type="synonym">Perdix thoracica</name>
    <dbReference type="NCBI Taxonomy" id="9083"/>
    <lineage>
        <taxon>Eukaryota</taxon>
        <taxon>Metazoa</taxon>
        <taxon>Chordata</taxon>
        <taxon>Craniata</taxon>
        <taxon>Vertebrata</taxon>
        <taxon>Euteleostomi</taxon>
        <taxon>Archelosauria</taxon>
        <taxon>Archosauria</taxon>
        <taxon>Dinosauria</taxon>
        <taxon>Saurischia</taxon>
        <taxon>Theropoda</taxon>
        <taxon>Coelurosauria</taxon>
        <taxon>Aves</taxon>
        <taxon>Neognathae</taxon>
        <taxon>Galloanserae</taxon>
        <taxon>Galliformes</taxon>
        <taxon>Phasianidae</taxon>
        <taxon>Perdicinae</taxon>
        <taxon>Bambusicola</taxon>
    </lineage>
</organism>
<dbReference type="InterPro" id="IPR000571">
    <property type="entry name" value="Znf_CCCH"/>
</dbReference>
<dbReference type="Proteomes" id="UP000237246">
    <property type="component" value="Unassembled WGS sequence"/>
</dbReference>
<dbReference type="AlphaFoldDB" id="A0A2P4S4U5"/>
<sequence length="94" mass="10974">MAQQGDDCYFYFYSTCAKGDSCPFRHCEAALGSERVCRLWVGGWCFRNNCKFRHMRIYVSVCLKTRSPTYPLFIAVGGLNALLWFEHFSKMHEL</sequence>
<dbReference type="PROSITE" id="PS50103">
    <property type="entry name" value="ZF_C3H1"/>
    <property type="match status" value="2"/>
</dbReference>
<dbReference type="Gene3D" id="4.10.1000.10">
    <property type="entry name" value="Zinc finger, CCCH-type"/>
    <property type="match status" value="1"/>
</dbReference>
<dbReference type="Pfam" id="PF15663">
    <property type="entry name" value="zf-CCCH_3"/>
    <property type="match status" value="1"/>
</dbReference>
<keyword evidence="1" id="KW-0479">Metal-binding</keyword>
<gene>
    <name evidence="5" type="ORF">CIB84_016866</name>
    <name evidence="4" type="ORF">CIB84_017097</name>
    <name evidence="3" type="ORF">CIB84_017104</name>
</gene>
<reference evidence="3 6" key="1">
    <citation type="submission" date="2018-01" db="EMBL/GenBank/DDBJ databases">
        <title>Comparison of the Chinese Bamboo Partridge and Red Junglefowl genome sequences highlights the importance of demography in genome evolution.</title>
        <authorList>
            <person name="Tiley G.P."/>
            <person name="Kimball R.T."/>
            <person name="Braun E.L."/>
            <person name="Burleigh J.G."/>
        </authorList>
    </citation>
    <scope>NUCLEOTIDE SEQUENCE [LARGE SCALE GENOMIC DNA]</scope>
    <source>
        <strain evidence="3">RTK389</strain>
        <tissue evidence="3">Blood</tissue>
    </source>
</reference>
<dbReference type="PANTHER" id="PTHR15725">
    <property type="entry name" value="ZN-FINGER, C-X8-C-X5-C-X3-H TYPE-CONTAINING"/>
    <property type="match status" value="1"/>
</dbReference>
<keyword evidence="1" id="KW-0862">Zinc</keyword>
<dbReference type="GO" id="GO:0008270">
    <property type="term" value="F:zinc ion binding"/>
    <property type="evidence" value="ECO:0007669"/>
    <property type="project" value="UniProtKB-KW"/>
</dbReference>
<feature type="zinc finger region" description="C3H1-type" evidence="1">
    <location>
        <begin position="31"/>
        <end position="57"/>
    </location>
</feature>
<dbReference type="InterPro" id="IPR041686">
    <property type="entry name" value="Znf-CCCH_3"/>
</dbReference>
<feature type="zinc finger region" description="C3H1-type" evidence="1">
    <location>
        <begin position="2"/>
        <end position="29"/>
    </location>
</feature>
<comment type="caution">
    <text evidence="3">The sequence shown here is derived from an EMBL/GenBank/DDBJ whole genome shotgun (WGS) entry which is preliminary data.</text>
</comment>
<evidence type="ECO:0000313" key="6">
    <source>
        <dbReference type="Proteomes" id="UP000237246"/>
    </source>
</evidence>
<feature type="domain" description="C3H1-type" evidence="2">
    <location>
        <begin position="2"/>
        <end position="29"/>
    </location>
</feature>
<evidence type="ECO:0000313" key="4">
    <source>
        <dbReference type="EMBL" id="POI19159.1"/>
    </source>
</evidence>
<accession>A0A2P4S4U5</accession>
<dbReference type="EMBL" id="PPHD01107924">
    <property type="protein sequence ID" value="POI19159.1"/>
    <property type="molecule type" value="Genomic_DNA"/>
</dbReference>
<dbReference type="EMBL" id="PPHD01108197">
    <property type="protein sequence ID" value="POI19152.1"/>
    <property type="molecule type" value="Genomic_DNA"/>
</dbReference>
<evidence type="ECO:0000256" key="1">
    <source>
        <dbReference type="PROSITE-ProRule" id="PRU00723"/>
    </source>
</evidence>
<dbReference type="EMBL" id="PPHD01102917">
    <property type="protein sequence ID" value="POI19389.1"/>
    <property type="molecule type" value="Genomic_DNA"/>
</dbReference>
<keyword evidence="1" id="KW-0863">Zinc-finger</keyword>
<evidence type="ECO:0000313" key="3">
    <source>
        <dbReference type="EMBL" id="POI19152.1"/>
    </source>
</evidence>
<keyword evidence="6" id="KW-1185">Reference proteome</keyword>